<evidence type="ECO:0000256" key="1">
    <source>
        <dbReference type="ARBA" id="ARBA00022842"/>
    </source>
</evidence>
<dbReference type="CDD" id="cd04182">
    <property type="entry name" value="GT_2_like_f"/>
    <property type="match status" value="1"/>
</dbReference>
<dbReference type="InterPro" id="IPR025877">
    <property type="entry name" value="MobA-like_NTP_Trfase"/>
</dbReference>
<comment type="caution">
    <text evidence="3">The sequence shown here is derived from an EMBL/GenBank/DDBJ whole genome shotgun (WGS) entry which is preliminary data.</text>
</comment>
<keyword evidence="1" id="KW-0460">Magnesium</keyword>
<feature type="domain" description="MobA-like NTP transferase" evidence="2">
    <location>
        <begin position="7"/>
        <end position="162"/>
    </location>
</feature>
<dbReference type="AlphaFoldDB" id="A0A316H561"/>
<dbReference type="EMBL" id="QGGW01000001">
    <property type="protein sequence ID" value="PWK62723.1"/>
    <property type="molecule type" value="Genomic_DNA"/>
</dbReference>
<keyword evidence="3" id="KW-0808">Transferase</keyword>
<dbReference type="GO" id="GO:0016779">
    <property type="term" value="F:nucleotidyltransferase activity"/>
    <property type="evidence" value="ECO:0007669"/>
    <property type="project" value="UniProtKB-KW"/>
</dbReference>
<keyword evidence="3" id="KW-0548">Nucleotidyltransferase</keyword>
<dbReference type="SUPFAM" id="SSF53448">
    <property type="entry name" value="Nucleotide-diphospho-sugar transferases"/>
    <property type="match status" value="1"/>
</dbReference>
<dbReference type="PANTHER" id="PTHR43777:SF1">
    <property type="entry name" value="MOLYBDENUM COFACTOR CYTIDYLYLTRANSFERASE"/>
    <property type="match status" value="1"/>
</dbReference>
<sequence length="195" mass="20298">MPAPTIVLLAAGSSSRMRGRDKLMEDVGGLPLIRLMAGRAVKAGAPVRVVLGPVQPLRRAALDVLAVEIVEAEDADGMAASIRAGVNGLSGPVLLALADMPEITANDLYLMVSLAAQSPKAILRAATKDGTPGHPVLFPADLLPDLARLTGDTGAKSILTREAARVHLLPLADDRAVVDLDTPEAWAAWRATRPA</sequence>
<protein>
    <submittedName>
        <fullName evidence="3">CTP:molybdopterin cytidylyltransferase MocA</fullName>
    </submittedName>
</protein>
<dbReference type="Gene3D" id="3.90.550.10">
    <property type="entry name" value="Spore Coat Polysaccharide Biosynthesis Protein SpsA, Chain A"/>
    <property type="match status" value="1"/>
</dbReference>
<dbReference type="PANTHER" id="PTHR43777">
    <property type="entry name" value="MOLYBDENUM COFACTOR CYTIDYLYLTRANSFERASE"/>
    <property type="match status" value="1"/>
</dbReference>
<dbReference type="Proteomes" id="UP000245708">
    <property type="component" value="Unassembled WGS sequence"/>
</dbReference>
<name>A0A316H561_9RHOB</name>
<dbReference type="Pfam" id="PF12804">
    <property type="entry name" value="NTP_transf_3"/>
    <property type="match status" value="1"/>
</dbReference>
<gene>
    <name evidence="3" type="ORF">C7455_101754</name>
</gene>
<accession>A0A316H561</accession>
<evidence type="ECO:0000313" key="3">
    <source>
        <dbReference type="EMBL" id="PWK62723.1"/>
    </source>
</evidence>
<reference evidence="3 4" key="1">
    <citation type="submission" date="2018-05" db="EMBL/GenBank/DDBJ databases">
        <title>Genomic Encyclopedia of Type Strains, Phase IV (KMG-IV): sequencing the most valuable type-strain genomes for metagenomic binning, comparative biology and taxonomic classification.</title>
        <authorList>
            <person name="Goeker M."/>
        </authorList>
    </citation>
    <scope>NUCLEOTIDE SEQUENCE [LARGE SCALE GENOMIC DNA]</scope>
    <source>
        <strain evidence="3 4">DSM 16097</strain>
    </source>
</reference>
<evidence type="ECO:0000313" key="4">
    <source>
        <dbReference type="Proteomes" id="UP000245708"/>
    </source>
</evidence>
<keyword evidence="4" id="KW-1185">Reference proteome</keyword>
<dbReference type="InterPro" id="IPR029044">
    <property type="entry name" value="Nucleotide-diphossugar_trans"/>
</dbReference>
<proteinExistence type="predicted"/>
<evidence type="ECO:0000259" key="2">
    <source>
        <dbReference type="Pfam" id="PF12804"/>
    </source>
</evidence>
<organism evidence="3 4">
    <name type="scientific">Roseicyclus mahoneyensis</name>
    <dbReference type="NCBI Taxonomy" id="164332"/>
    <lineage>
        <taxon>Bacteria</taxon>
        <taxon>Pseudomonadati</taxon>
        <taxon>Pseudomonadota</taxon>
        <taxon>Alphaproteobacteria</taxon>
        <taxon>Rhodobacterales</taxon>
        <taxon>Roseobacteraceae</taxon>
        <taxon>Roseicyclus</taxon>
    </lineage>
</organism>